<sequence>MQSNIRIADANCPEWDISKPRDVFRLGLFLQYLRTEHRDKLERKFDEVKKEVSDSWKHKESWMPRERVLREWKMSKQKEGPAYREWLERAKEAWPEFSRLQALVDHARSAVVEAENAAREEDDSADEDNSNETGSNEDEDEDDSDNGKDDSSEDDSSEDDSDDSYDSNADDGSDESNDGESDE</sequence>
<feature type="compositionally biased region" description="Acidic residues" evidence="1">
    <location>
        <begin position="120"/>
        <end position="144"/>
    </location>
</feature>
<evidence type="ECO:0000313" key="3">
    <source>
        <dbReference type="Proteomes" id="UP000054007"/>
    </source>
</evidence>
<dbReference type="STRING" id="1314674.A0A0D7B0U2"/>
<keyword evidence="3" id="KW-1185">Reference proteome</keyword>
<dbReference type="Proteomes" id="UP000054007">
    <property type="component" value="Unassembled WGS sequence"/>
</dbReference>
<feature type="region of interest" description="Disordered" evidence="1">
    <location>
        <begin position="111"/>
        <end position="183"/>
    </location>
</feature>
<dbReference type="OrthoDB" id="3068410at2759"/>
<dbReference type="EMBL" id="KN880653">
    <property type="protein sequence ID" value="KIY64107.1"/>
    <property type="molecule type" value="Genomic_DNA"/>
</dbReference>
<accession>A0A0D7B0U2</accession>
<dbReference type="AlphaFoldDB" id="A0A0D7B0U2"/>
<protein>
    <submittedName>
        <fullName evidence="2">Uncharacterized protein</fullName>
    </submittedName>
</protein>
<gene>
    <name evidence="2" type="ORF">CYLTODRAFT_113285</name>
</gene>
<feature type="compositionally biased region" description="Acidic residues" evidence="1">
    <location>
        <begin position="151"/>
        <end position="183"/>
    </location>
</feature>
<proteinExistence type="predicted"/>
<evidence type="ECO:0000256" key="1">
    <source>
        <dbReference type="SAM" id="MobiDB-lite"/>
    </source>
</evidence>
<evidence type="ECO:0000313" key="2">
    <source>
        <dbReference type="EMBL" id="KIY64107.1"/>
    </source>
</evidence>
<reference evidence="2 3" key="1">
    <citation type="journal article" date="2015" name="Fungal Genet. Biol.">
        <title>Evolution of novel wood decay mechanisms in Agaricales revealed by the genome sequences of Fistulina hepatica and Cylindrobasidium torrendii.</title>
        <authorList>
            <person name="Floudas D."/>
            <person name="Held B.W."/>
            <person name="Riley R."/>
            <person name="Nagy L.G."/>
            <person name="Koehler G."/>
            <person name="Ransdell A.S."/>
            <person name="Younus H."/>
            <person name="Chow J."/>
            <person name="Chiniquy J."/>
            <person name="Lipzen A."/>
            <person name="Tritt A."/>
            <person name="Sun H."/>
            <person name="Haridas S."/>
            <person name="LaButti K."/>
            <person name="Ohm R.A."/>
            <person name="Kues U."/>
            <person name="Blanchette R.A."/>
            <person name="Grigoriev I.V."/>
            <person name="Minto R.E."/>
            <person name="Hibbett D.S."/>
        </authorList>
    </citation>
    <scope>NUCLEOTIDE SEQUENCE [LARGE SCALE GENOMIC DNA]</scope>
    <source>
        <strain evidence="2 3">FP15055 ss-10</strain>
    </source>
</reference>
<organism evidence="2 3">
    <name type="scientific">Cylindrobasidium torrendii FP15055 ss-10</name>
    <dbReference type="NCBI Taxonomy" id="1314674"/>
    <lineage>
        <taxon>Eukaryota</taxon>
        <taxon>Fungi</taxon>
        <taxon>Dikarya</taxon>
        <taxon>Basidiomycota</taxon>
        <taxon>Agaricomycotina</taxon>
        <taxon>Agaricomycetes</taxon>
        <taxon>Agaricomycetidae</taxon>
        <taxon>Agaricales</taxon>
        <taxon>Marasmiineae</taxon>
        <taxon>Physalacriaceae</taxon>
        <taxon>Cylindrobasidium</taxon>
    </lineage>
</organism>
<name>A0A0D7B0U2_9AGAR</name>